<reference evidence="3" key="1">
    <citation type="submission" date="2022-09" db="EMBL/GenBank/DDBJ databases">
        <title>Fusarium specimens isolated from Avocado Roots.</title>
        <authorList>
            <person name="Stajich J."/>
            <person name="Roper C."/>
            <person name="Heimlech-Rivalta G."/>
        </authorList>
    </citation>
    <scope>NUCLEOTIDE SEQUENCE</scope>
    <source>
        <strain evidence="3">CF00136</strain>
    </source>
</reference>
<evidence type="ECO:0000256" key="2">
    <source>
        <dbReference type="SAM" id="SignalP"/>
    </source>
</evidence>
<dbReference type="AlphaFoldDB" id="A0A9W8SEV3"/>
<feature type="region of interest" description="Disordered" evidence="1">
    <location>
        <begin position="153"/>
        <end position="208"/>
    </location>
</feature>
<protein>
    <submittedName>
        <fullName evidence="3">Uncharacterized protein</fullName>
    </submittedName>
</protein>
<dbReference type="OrthoDB" id="4991875at2759"/>
<evidence type="ECO:0000313" key="4">
    <source>
        <dbReference type="Proteomes" id="UP001152049"/>
    </source>
</evidence>
<dbReference type="PANTHER" id="PTHR40640:SF1">
    <property type="entry name" value="ANCHORED GLYCOPROTEIN, PUTATIVE (AFU_ORTHOLOGUE AFUA_8G04860)-RELATED"/>
    <property type="match status" value="1"/>
</dbReference>
<feature type="compositionally biased region" description="Low complexity" evidence="1">
    <location>
        <begin position="184"/>
        <end position="200"/>
    </location>
</feature>
<accession>A0A9W8SEV3</accession>
<keyword evidence="2" id="KW-0732">Signal</keyword>
<comment type="caution">
    <text evidence="3">The sequence shown here is derived from an EMBL/GenBank/DDBJ whole genome shotgun (WGS) entry which is preliminary data.</text>
</comment>
<organism evidence="3 4">
    <name type="scientific">Fusarium torreyae</name>
    <dbReference type="NCBI Taxonomy" id="1237075"/>
    <lineage>
        <taxon>Eukaryota</taxon>
        <taxon>Fungi</taxon>
        <taxon>Dikarya</taxon>
        <taxon>Ascomycota</taxon>
        <taxon>Pezizomycotina</taxon>
        <taxon>Sordariomycetes</taxon>
        <taxon>Hypocreomycetidae</taxon>
        <taxon>Hypocreales</taxon>
        <taxon>Nectriaceae</taxon>
        <taxon>Fusarium</taxon>
    </lineage>
</organism>
<feature type="signal peptide" evidence="2">
    <location>
        <begin position="1"/>
        <end position="17"/>
    </location>
</feature>
<dbReference type="PANTHER" id="PTHR40640">
    <property type="entry name" value="ANCHORED GLYCOPROTEIN, PUTATIVE (AFU_ORTHOLOGUE AFUA_8G04860)-RELATED"/>
    <property type="match status" value="1"/>
</dbReference>
<proteinExistence type="predicted"/>
<keyword evidence="4" id="KW-1185">Reference proteome</keyword>
<dbReference type="EMBL" id="JAOQAZ010000002">
    <property type="protein sequence ID" value="KAJ4270475.1"/>
    <property type="molecule type" value="Genomic_DNA"/>
</dbReference>
<feature type="compositionally biased region" description="Low complexity" evidence="1">
    <location>
        <begin position="159"/>
        <end position="169"/>
    </location>
</feature>
<evidence type="ECO:0000313" key="3">
    <source>
        <dbReference type="EMBL" id="KAJ4270475.1"/>
    </source>
</evidence>
<feature type="chain" id="PRO_5040742663" evidence="2">
    <location>
        <begin position="18"/>
        <end position="230"/>
    </location>
</feature>
<sequence length="230" mass="23028">MARSLALLAGVVAAVAAQTTTVNFLLPLYDRQALEGSVVAVKDGATTIAIHCPKGADSNDCGILSTDTVVGGPSTMHLTYSMSADPEYDVGEAKQDYDCKLDPKNDMATCSVTQVEILSGSTKTTKMTTAQGGYKTMLLPITVTAGVNKLNADDDDDASAAPGASATDSEPTSASKPKATGAQATESADATPSSDAAATPVNSDNAAGPAVTQNAVLAVAAVVGGAVMLL</sequence>
<gene>
    <name evidence="3" type="ORF">NW762_002161</name>
</gene>
<dbReference type="Proteomes" id="UP001152049">
    <property type="component" value="Unassembled WGS sequence"/>
</dbReference>
<evidence type="ECO:0000256" key="1">
    <source>
        <dbReference type="SAM" id="MobiDB-lite"/>
    </source>
</evidence>
<name>A0A9W8SEV3_9HYPO</name>